<proteinExistence type="predicted"/>
<gene>
    <name evidence="2" type="ORF">A3A90_00170</name>
</gene>
<dbReference type="PANTHER" id="PTHR35458">
    <property type="entry name" value="SLR0755 PROTEIN"/>
    <property type="match status" value="1"/>
</dbReference>
<dbReference type="Proteomes" id="UP000178404">
    <property type="component" value="Unassembled WGS sequence"/>
</dbReference>
<name>A0A1G2TVD8_9BACT</name>
<evidence type="ECO:0000313" key="3">
    <source>
        <dbReference type="Proteomes" id="UP000178404"/>
    </source>
</evidence>
<dbReference type="GO" id="GO:0004540">
    <property type="term" value="F:RNA nuclease activity"/>
    <property type="evidence" value="ECO:0007669"/>
    <property type="project" value="InterPro"/>
</dbReference>
<dbReference type="AlphaFoldDB" id="A0A1G2TVD8"/>
<evidence type="ECO:0000313" key="2">
    <source>
        <dbReference type="EMBL" id="OHB01251.1"/>
    </source>
</evidence>
<evidence type="ECO:0000259" key="1">
    <source>
        <dbReference type="Pfam" id="PF01936"/>
    </source>
</evidence>
<reference evidence="2 3" key="1">
    <citation type="journal article" date="2016" name="Nat. Commun.">
        <title>Thousands of microbial genomes shed light on interconnected biogeochemical processes in an aquifer system.</title>
        <authorList>
            <person name="Anantharaman K."/>
            <person name="Brown C.T."/>
            <person name="Hug L.A."/>
            <person name="Sharon I."/>
            <person name="Castelle C.J."/>
            <person name="Probst A.J."/>
            <person name="Thomas B.C."/>
            <person name="Singh A."/>
            <person name="Wilkins M.J."/>
            <person name="Karaoz U."/>
            <person name="Brodie E.L."/>
            <person name="Williams K.H."/>
            <person name="Hubbard S.S."/>
            <person name="Banfield J.F."/>
        </authorList>
    </citation>
    <scope>NUCLEOTIDE SEQUENCE [LARGE SCALE GENOMIC DNA]</scope>
</reference>
<dbReference type="Pfam" id="PF01936">
    <property type="entry name" value="NYN"/>
    <property type="match status" value="1"/>
</dbReference>
<dbReference type="Gene3D" id="3.40.50.1010">
    <property type="entry name" value="5'-nuclease"/>
    <property type="match status" value="1"/>
</dbReference>
<dbReference type="PANTHER" id="PTHR35458:SF2">
    <property type="entry name" value="SLR0755 PROTEIN"/>
    <property type="match status" value="1"/>
</dbReference>
<dbReference type="InterPro" id="IPR047140">
    <property type="entry name" value="LabA"/>
</dbReference>
<protein>
    <recommendedName>
        <fullName evidence="1">NYN domain-containing protein</fullName>
    </recommendedName>
</protein>
<dbReference type="EMBL" id="MHWA01000018">
    <property type="protein sequence ID" value="OHB01251.1"/>
    <property type="molecule type" value="Genomic_DNA"/>
</dbReference>
<dbReference type="InterPro" id="IPR021139">
    <property type="entry name" value="NYN"/>
</dbReference>
<accession>A0A1G2TVD8</accession>
<organism evidence="2 3">
    <name type="scientific">Candidatus Zambryskibacteria bacterium RIFCSPLOWO2_01_FULL_35_19</name>
    <dbReference type="NCBI Taxonomy" id="1802757"/>
    <lineage>
        <taxon>Bacteria</taxon>
        <taxon>Candidatus Zambryskiibacteriota</taxon>
    </lineage>
</organism>
<comment type="caution">
    <text evidence="2">The sequence shown here is derived from an EMBL/GenBank/DDBJ whole genome shotgun (WGS) entry which is preliminary data.</text>
</comment>
<sequence>MNFKKKQNYAFIDGQNVYLSIKSQRWNIDWSRFRVYLKEHYGVKKAFLFLGYIEGNNKLYAKLQEAGFICIWKPVLRYKDGTVKGNVDAELVLHTMIQLPNFHKAVIVTGDGDFYCLVQYLLEQNKLELVLVPNMFKYSALLKKFARKNIEFMNDLKKKIGLK</sequence>
<feature type="domain" description="NYN" evidence="1">
    <location>
        <begin position="11"/>
        <end position="134"/>
    </location>
</feature>